<dbReference type="KEGG" id="vg:62974437"/>
<gene>
    <name evidence="1" type="primary">52</name>
    <name evidence="1" type="ORF">SEA_WILLIAM_52</name>
</gene>
<dbReference type="GeneID" id="62974437"/>
<accession>A0A4Y6EGA9</accession>
<sequence>MSERITVKVAVAPDELREWAGKHADSGHHGVAHVLYEAAGRYEKLIEVAAAPVGERIRTEFLVAAETMPCPEGWSWTVVDHAAYYRACQDGIPTLHLEYGFDDAVEFVYLVGRHDLAPDEVTS</sequence>
<protein>
    <submittedName>
        <fullName evidence="1">Uncharacterized protein</fullName>
    </submittedName>
</protein>
<reference evidence="1 2" key="1">
    <citation type="submission" date="2019-04" db="EMBL/GenBank/DDBJ databases">
        <authorList>
            <person name="Pope W.H."/>
            <person name="Garlena R.A."/>
            <person name="Russell D.A."/>
            <person name="Jacobs-Sera D."/>
            <person name="Hatfull G.F."/>
        </authorList>
    </citation>
    <scope>NUCLEOTIDE SEQUENCE [LARGE SCALE GENOMIC DNA]</scope>
</reference>
<dbReference type="RefSeq" id="YP_010001270.1">
    <property type="nucleotide sequence ID" value="NC_053174.1"/>
</dbReference>
<evidence type="ECO:0000313" key="2">
    <source>
        <dbReference type="Proteomes" id="UP000319240"/>
    </source>
</evidence>
<evidence type="ECO:0000313" key="1">
    <source>
        <dbReference type="EMBL" id="QDF17147.1"/>
    </source>
</evidence>
<keyword evidence="2" id="KW-1185">Reference proteome</keyword>
<dbReference type="EMBL" id="MK801721">
    <property type="protein sequence ID" value="QDF17147.1"/>
    <property type="molecule type" value="Genomic_DNA"/>
</dbReference>
<organism evidence="1 2">
    <name type="scientific">Gordonia phage William</name>
    <dbReference type="NCBI Taxonomy" id="2571253"/>
    <lineage>
        <taxon>Viruses</taxon>
        <taxon>Duplodnaviria</taxon>
        <taxon>Heunggongvirae</taxon>
        <taxon>Uroviricota</taxon>
        <taxon>Caudoviricetes</taxon>
        <taxon>Fairfaxidumvirus</taxon>
        <taxon>Fairfaxidumvirus william</taxon>
    </lineage>
</organism>
<name>A0A4Y6EGA9_9CAUD</name>
<dbReference type="Proteomes" id="UP000319240">
    <property type="component" value="Segment"/>
</dbReference>
<proteinExistence type="predicted"/>